<accession>A0ABU7N061</accession>
<protein>
    <submittedName>
        <fullName evidence="1">Histidine phosphatase family protein</fullName>
        <ecNumber evidence="1">3.1.3.-</ecNumber>
    </submittedName>
</protein>
<dbReference type="Proteomes" id="UP001335729">
    <property type="component" value="Unassembled WGS sequence"/>
</dbReference>
<keyword evidence="1" id="KW-0378">Hydrolase</keyword>
<dbReference type="EC" id="3.1.3.-" evidence="1"/>
<name>A0ABU7N061_9ACTN</name>
<dbReference type="PANTHER" id="PTHR48100:SF1">
    <property type="entry name" value="HISTIDINE PHOSPHATASE FAMILY PROTEIN-RELATED"/>
    <property type="match status" value="1"/>
</dbReference>
<dbReference type="InterPro" id="IPR050275">
    <property type="entry name" value="PGM_Phosphatase"/>
</dbReference>
<evidence type="ECO:0000313" key="2">
    <source>
        <dbReference type="Proteomes" id="UP001335729"/>
    </source>
</evidence>
<dbReference type="RefSeq" id="WP_330507360.1">
    <property type="nucleotide sequence ID" value="NZ_JAZDUE010000028.1"/>
</dbReference>
<evidence type="ECO:0000313" key="1">
    <source>
        <dbReference type="EMBL" id="MEE4025970.1"/>
    </source>
</evidence>
<dbReference type="GO" id="GO:0016787">
    <property type="term" value="F:hydrolase activity"/>
    <property type="evidence" value="ECO:0007669"/>
    <property type="project" value="UniProtKB-KW"/>
</dbReference>
<dbReference type="SUPFAM" id="SSF53254">
    <property type="entry name" value="Phosphoglycerate mutase-like"/>
    <property type="match status" value="1"/>
</dbReference>
<proteinExistence type="predicted"/>
<dbReference type="PANTHER" id="PTHR48100">
    <property type="entry name" value="BROAD-SPECIFICITY PHOSPHATASE YOR283W-RELATED"/>
    <property type="match status" value="1"/>
</dbReference>
<dbReference type="InterPro" id="IPR013078">
    <property type="entry name" value="His_Pase_superF_clade-1"/>
</dbReference>
<organism evidence="1 2">
    <name type="scientific">Gordonia prachuapensis</name>
    <dbReference type="NCBI Taxonomy" id="3115651"/>
    <lineage>
        <taxon>Bacteria</taxon>
        <taxon>Bacillati</taxon>
        <taxon>Actinomycetota</taxon>
        <taxon>Actinomycetes</taxon>
        <taxon>Mycobacteriales</taxon>
        <taxon>Gordoniaceae</taxon>
        <taxon>Gordonia</taxon>
    </lineage>
</organism>
<dbReference type="EMBL" id="JAZDUE010000028">
    <property type="protein sequence ID" value="MEE4025970.1"/>
    <property type="molecule type" value="Genomic_DNA"/>
</dbReference>
<dbReference type="SMART" id="SM00855">
    <property type="entry name" value="PGAM"/>
    <property type="match status" value="1"/>
</dbReference>
<reference evidence="1 2" key="1">
    <citation type="submission" date="2024-01" db="EMBL/GenBank/DDBJ databases">
        <title>Draft genome sequence of Gordonia sp. PKS22-38.</title>
        <authorList>
            <person name="Suphannarot A."/>
            <person name="Mingma R."/>
        </authorList>
    </citation>
    <scope>NUCLEOTIDE SEQUENCE [LARGE SCALE GENOMIC DNA]</scope>
    <source>
        <strain evidence="1 2">PKS22-38</strain>
    </source>
</reference>
<dbReference type="InterPro" id="IPR029033">
    <property type="entry name" value="His_PPase_superfam"/>
</dbReference>
<gene>
    <name evidence="1" type="ORF">V1Y59_23010</name>
</gene>
<dbReference type="Gene3D" id="3.40.50.1240">
    <property type="entry name" value="Phosphoglycerate mutase-like"/>
    <property type="match status" value="1"/>
</dbReference>
<dbReference type="CDD" id="cd07067">
    <property type="entry name" value="HP_PGM_like"/>
    <property type="match status" value="1"/>
</dbReference>
<comment type="caution">
    <text evidence="1">The sequence shown here is derived from an EMBL/GenBank/DDBJ whole genome shotgun (WGS) entry which is preliminary data.</text>
</comment>
<sequence>MELLLIRHALPLRLSDPAGADPELTPEGEDQAKRLAAALADGRYGTVDTVVSSSSRRAVATASAAAAALAVEIELDDRLVEVSHGWTTYGIAHTYPDRATLLRDMNAGRLGDNTFDLDAFRARVVTGIESLVSEADRLVAVVCHGGVINAYLSHVIGAEKMFFAEPYYTSVSRVLALPDGYRQVLSINEIDHLR</sequence>
<dbReference type="Pfam" id="PF00300">
    <property type="entry name" value="His_Phos_1"/>
    <property type="match status" value="1"/>
</dbReference>
<keyword evidence="2" id="KW-1185">Reference proteome</keyword>